<dbReference type="AlphaFoldDB" id="A0A836CDG5"/>
<feature type="region of interest" description="Disordered" evidence="1">
    <location>
        <begin position="409"/>
        <end position="456"/>
    </location>
</feature>
<feature type="compositionally biased region" description="Acidic residues" evidence="1">
    <location>
        <begin position="416"/>
        <end position="430"/>
    </location>
</feature>
<accession>A0A836CDG5</accession>
<dbReference type="InterPro" id="IPR011990">
    <property type="entry name" value="TPR-like_helical_dom_sf"/>
</dbReference>
<keyword evidence="3" id="KW-1185">Reference proteome</keyword>
<feature type="compositionally biased region" description="Basic residues" evidence="1">
    <location>
        <begin position="334"/>
        <end position="344"/>
    </location>
</feature>
<organism evidence="2 3">
    <name type="scientific">Tribonema minus</name>
    <dbReference type="NCBI Taxonomy" id="303371"/>
    <lineage>
        <taxon>Eukaryota</taxon>
        <taxon>Sar</taxon>
        <taxon>Stramenopiles</taxon>
        <taxon>Ochrophyta</taxon>
        <taxon>PX clade</taxon>
        <taxon>Xanthophyceae</taxon>
        <taxon>Tribonematales</taxon>
        <taxon>Tribonemataceae</taxon>
        <taxon>Tribonema</taxon>
    </lineage>
</organism>
<feature type="compositionally biased region" description="Basic residues" evidence="1">
    <location>
        <begin position="304"/>
        <end position="313"/>
    </location>
</feature>
<evidence type="ECO:0000256" key="1">
    <source>
        <dbReference type="SAM" id="MobiDB-lite"/>
    </source>
</evidence>
<sequence length="620" mass="65949">MRSVLAVVRYSGRQRTACCQAAAPALQQQQQQQRGDGLARSVSYRRHFSSIDGGSDTALGGHCSAAGSSTSAVPGSHEMGLHNHFHSAVRSKDAPAAISAFDAIAKLDSPLTQRRLWQLVCLLCDLGRETEASDILLMLTRVTRGGAEPAFATVIDAAARKGDVETAMQVFDQARSLGVYVDLVSAEALAAALLRRASGDAATAAAAAGGNPAAHMSRVLEYLKELGFVPNAATWKAALRIATRTPDFRLALQVLSDLLQVPGATMSSSVLRELYDAVSLRQRQLAPVYGQARGGGGGSGGGTARRRHGRRRSSSGSRHTVLLRALLTEMATAKQRRFRGRHAPRSLGGSGSRARREEVRQRRAAAAAAAAMGAAAAMPVTLSPQVVEELQLLTRTLAVLASAVVSLPKMQGNSDSDSESDDSSDDDSDVSSDSSSGSEYDFDNDDDDDDDDEDFFNAMEEGDDVLRELDNDDFEEAMEAVKYLSADDADAAAQDGDGDGGGGDDDLLFDLFVAEMMMRENRNGHRRRSSNFKDLNFLREKLLSGGRAPDWATSMNRKLAAAAGAALRGRSGGGGGAQQALPGSEMAGRPGADAVDAFDAYQTRLQTDTEHDLLWQLWLL</sequence>
<feature type="region of interest" description="Disordered" evidence="1">
    <location>
        <begin position="289"/>
        <end position="318"/>
    </location>
</feature>
<evidence type="ECO:0000313" key="3">
    <source>
        <dbReference type="Proteomes" id="UP000664859"/>
    </source>
</evidence>
<feature type="compositionally biased region" description="Acidic residues" evidence="1">
    <location>
        <begin position="440"/>
        <end position="456"/>
    </location>
</feature>
<feature type="region of interest" description="Disordered" evidence="1">
    <location>
        <begin position="333"/>
        <end position="361"/>
    </location>
</feature>
<reference evidence="2" key="1">
    <citation type="submission" date="2021-02" db="EMBL/GenBank/DDBJ databases">
        <title>First Annotated Genome of the Yellow-green Alga Tribonema minus.</title>
        <authorList>
            <person name="Mahan K.M."/>
        </authorList>
    </citation>
    <scope>NUCLEOTIDE SEQUENCE</scope>
    <source>
        <strain evidence="2">UTEX B ZZ1240</strain>
    </source>
</reference>
<evidence type="ECO:0000313" key="2">
    <source>
        <dbReference type="EMBL" id="KAG5181103.1"/>
    </source>
</evidence>
<evidence type="ECO:0008006" key="4">
    <source>
        <dbReference type="Google" id="ProtNLM"/>
    </source>
</evidence>
<dbReference type="NCBIfam" id="TIGR00756">
    <property type="entry name" value="PPR"/>
    <property type="match status" value="1"/>
</dbReference>
<dbReference type="Proteomes" id="UP000664859">
    <property type="component" value="Unassembled WGS sequence"/>
</dbReference>
<comment type="caution">
    <text evidence="2">The sequence shown here is derived from an EMBL/GenBank/DDBJ whole genome shotgun (WGS) entry which is preliminary data.</text>
</comment>
<protein>
    <recommendedName>
        <fullName evidence="4">Pentatricopeptide repeat-containing protein</fullName>
    </recommendedName>
</protein>
<dbReference type="InterPro" id="IPR002885">
    <property type="entry name" value="PPR_rpt"/>
</dbReference>
<gene>
    <name evidence="2" type="ORF">JKP88DRAFT_263636</name>
</gene>
<feature type="region of interest" description="Disordered" evidence="1">
    <location>
        <begin position="568"/>
        <end position="589"/>
    </location>
</feature>
<name>A0A836CDG5_9STRA</name>
<dbReference type="Gene3D" id="1.25.40.10">
    <property type="entry name" value="Tetratricopeptide repeat domain"/>
    <property type="match status" value="1"/>
</dbReference>
<proteinExistence type="predicted"/>
<dbReference type="EMBL" id="JAFCMP010000335">
    <property type="protein sequence ID" value="KAG5181103.1"/>
    <property type="molecule type" value="Genomic_DNA"/>
</dbReference>
<feature type="compositionally biased region" description="Gly residues" evidence="1">
    <location>
        <begin position="292"/>
        <end position="303"/>
    </location>
</feature>